<gene>
    <name evidence="2" type="ORF">Pcinc_010434</name>
</gene>
<evidence type="ECO:0000313" key="3">
    <source>
        <dbReference type="Proteomes" id="UP001286313"/>
    </source>
</evidence>
<organism evidence="2 3">
    <name type="scientific">Petrolisthes cinctipes</name>
    <name type="common">Flat porcelain crab</name>
    <dbReference type="NCBI Taxonomy" id="88211"/>
    <lineage>
        <taxon>Eukaryota</taxon>
        <taxon>Metazoa</taxon>
        <taxon>Ecdysozoa</taxon>
        <taxon>Arthropoda</taxon>
        <taxon>Crustacea</taxon>
        <taxon>Multicrustacea</taxon>
        <taxon>Malacostraca</taxon>
        <taxon>Eumalacostraca</taxon>
        <taxon>Eucarida</taxon>
        <taxon>Decapoda</taxon>
        <taxon>Pleocyemata</taxon>
        <taxon>Anomura</taxon>
        <taxon>Galatheoidea</taxon>
        <taxon>Porcellanidae</taxon>
        <taxon>Petrolisthes</taxon>
    </lineage>
</organism>
<dbReference type="Pfam" id="PF16033">
    <property type="entry name" value="DUF4789"/>
    <property type="match status" value="2"/>
</dbReference>
<name>A0AAE1KXE7_PETCI</name>
<dbReference type="EMBL" id="JAWQEG010000808">
    <property type="protein sequence ID" value="KAK3885355.1"/>
    <property type="molecule type" value="Genomic_DNA"/>
</dbReference>
<feature type="domain" description="DUF4789" evidence="1">
    <location>
        <begin position="132"/>
        <end position="181"/>
    </location>
</feature>
<dbReference type="InterPro" id="IPR031993">
    <property type="entry name" value="DUF4789"/>
</dbReference>
<accession>A0AAE1KXE7</accession>
<dbReference type="PANTHER" id="PTHR21177">
    <property type="entry name" value="IP06524P-RELATED"/>
    <property type="match status" value="1"/>
</dbReference>
<feature type="domain" description="DUF4789" evidence="1">
    <location>
        <begin position="201"/>
        <end position="296"/>
    </location>
</feature>
<dbReference type="AlphaFoldDB" id="A0AAE1KXE7"/>
<comment type="caution">
    <text evidence="2">The sequence shown here is derived from an EMBL/GenBank/DDBJ whole genome shotgun (WGS) entry which is preliminary data.</text>
</comment>
<protein>
    <recommendedName>
        <fullName evidence="1">DUF4789 domain-containing protein</fullName>
    </recommendedName>
</protein>
<dbReference type="Proteomes" id="UP001286313">
    <property type="component" value="Unassembled WGS sequence"/>
</dbReference>
<proteinExistence type="predicted"/>
<evidence type="ECO:0000313" key="2">
    <source>
        <dbReference type="EMBL" id="KAK3885355.1"/>
    </source>
</evidence>
<evidence type="ECO:0000259" key="1">
    <source>
        <dbReference type="Pfam" id="PF16033"/>
    </source>
</evidence>
<sequence length="383" mass="41261">MGGDGIPYLYKVWHGCNSSVIPRPSEETVIVSLPGSATHATMGPRLASVAAGLACVLSCVVAAPQEIRLDPTRIYTPGDLRELQIAIAYEKCLNTPGCDTSVHENITCQEGAGVADLMLNNVGVRTGGVKPDCNSLVGEVLWPQIGQCVTLLTQGPCQPGQWVKLHHTDLRPTCASKPCGPNSVMWEGECRPPGSIPVTSCPPSQRLILNEFGEGECDCDLGLVYYEGTKMCYTPYTQGPCLPGHIIKVVDAGVRGLAQCFRNPCPRPNMVRLDNNCRVVQNTGGTCHTLETPGPCEDQTTLRIDNTISEPLCITTHSIFSSIGPRCSRGSIRDNRGRCRTNFARILRDLPPIVTSRPNTNGNQTCPKGQVFMAGICIRLAFS</sequence>
<keyword evidence="3" id="KW-1185">Reference proteome</keyword>
<reference evidence="2" key="1">
    <citation type="submission" date="2023-10" db="EMBL/GenBank/DDBJ databases">
        <title>Genome assemblies of two species of porcelain crab, Petrolisthes cinctipes and Petrolisthes manimaculis (Anomura: Porcellanidae).</title>
        <authorList>
            <person name="Angst P."/>
        </authorList>
    </citation>
    <scope>NUCLEOTIDE SEQUENCE</scope>
    <source>
        <strain evidence="2">PB745_01</strain>
        <tissue evidence="2">Gill</tissue>
    </source>
</reference>